<keyword evidence="4" id="KW-0804">Transcription</keyword>
<feature type="domain" description="RNA polymerase sigma factor 70 region 4 type 2" evidence="6">
    <location>
        <begin position="113"/>
        <end position="164"/>
    </location>
</feature>
<dbReference type="GO" id="GO:0016987">
    <property type="term" value="F:sigma factor activity"/>
    <property type="evidence" value="ECO:0007669"/>
    <property type="project" value="UniProtKB-KW"/>
</dbReference>
<evidence type="ECO:0000256" key="1">
    <source>
        <dbReference type="ARBA" id="ARBA00010641"/>
    </source>
</evidence>
<dbReference type="InterPro" id="IPR013324">
    <property type="entry name" value="RNA_pol_sigma_r3/r4-like"/>
</dbReference>
<dbReference type="GO" id="GO:0003677">
    <property type="term" value="F:DNA binding"/>
    <property type="evidence" value="ECO:0007669"/>
    <property type="project" value="InterPro"/>
</dbReference>
<accession>A0A918T0C0</accession>
<dbReference type="InterPro" id="IPR036388">
    <property type="entry name" value="WH-like_DNA-bd_sf"/>
</dbReference>
<dbReference type="InterPro" id="IPR007627">
    <property type="entry name" value="RNA_pol_sigma70_r2"/>
</dbReference>
<reference evidence="7" key="2">
    <citation type="submission" date="2020-09" db="EMBL/GenBank/DDBJ databases">
        <authorList>
            <person name="Sun Q."/>
            <person name="Kim S."/>
        </authorList>
    </citation>
    <scope>NUCLEOTIDE SEQUENCE</scope>
    <source>
        <strain evidence="7">KCTC 23077</strain>
    </source>
</reference>
<name>A0A918T0C0_9GAMM</name>
<dbReference type="CDD" id="cd06171">
    <property type="entry name" value="Sigma70_r4"/>
    <property type="match status" value="1"/>
</dbReference>
<evidence type="ECO:0000256" key="4">
    <source>
        <dbReference type="ARBA" id="ARBA00023163"/>
    </source>
</evidence>
<dbReference type="GO" id="GO:0000428">
    <property type="term" value="C:DNA-directed RNA polymerase complex"/>
    <property type="evidence" value="ECO:0007669"/>
    <property type="project" value="UniProtKB-KW"/>
</dbReference>
<evidence type="ECO:0000259" key="5">
    <source>
        <dbReference type="Pfam" id="PF04542"/>
    </source>
</evidence>
<dbReference type="GO" id="GO:0006352">
    <property type="term" value="P:DNA-templated transcription initiation"/>
    <property type="evidence" value="ECO:0007669"/>
    <property type="project" value="InterPro"/>
</dbReference>
<feature type="domain" description="RNA polymerase sigma-70 region 2" evidence="5">
    <location>
        <begin position="20"/>
        <end position="84"/>
    </location>
</feature>
<keyword evidence="2" id="KW-0805">Transcription regulation</keyword>
<keyword evidence="7" id="KW-0240">DNA-directed RNA polymerase</keyword>
<dbReference type="InterPro" id="IPR014284">
    <property type="entry name" value="RNA_pol_sigma-70_dom"/>
</dbReference>
<organism evidence="7 8">
    <name type="scientific">Cognatilysobacter bugurensis</name>
    <dbReference type="NCBI Taxonomy" id="543356"/>
    <lineage>
        <taxon>Bacteria</taxon>
        <taxon>Pseudomonadati</taxon>
        <taxon>Pseudomonadota</taxon>
        <taxon>Gammaproteobacteria</taxon>
        <taxon>Lysobacterales</taxon>
        <taxon>Lysobacteraceae</taxon>
        <taxon>Cognatilysobacter</taxon>
    </lineage>
</organism>
<dbReference type="SUPFAM" id="SSF88659">
    <property type="entry name" value="Sigma3 and sigma4 domains of RNA polymerase sigma factors"/>
    <property type="match status" value="1"/>
</dbReference>
<sequence length="172" mass="19030">MSTAATHAEPVAATLESVLAEHGPMLSRIASSHEADPTRRQDLVQEMGVALWRALPQWRAQASLRTYVARVAQNCAVDHVMRHAGRGFVELEDVHVDATADPVAQAEGDQRRARLLDAVRRLPIGQRQVVVLSLEGFSQREAADALGLEENTVNQRLSRARKQLRAWLEETA</sequence>
<dbReference type="NCBIfam" id="TIGR02937">
    <property type="entry name" value="sigma70-ECF"/>
    <property type="match status" value="1"/>
</dbReference>
<evidence type="ECO:0000256" key="3">
    <source>
        <dbReference type="ARBA" id="ARBA00023082"/>
    </source>
</evidence>
<comment type="similarity">
    <text evidence="1">Belongs to the sigma-70 factor family. ECF subfamily.</text>
</comment>
<dbReference type="AlphaFoldDB" id="A0A918T0C0"/>
<dbReference type="InterPro" id="IPR013325">
    <property type="entry name" value="RNA_pol_sigma_r2"/>
</dbReference>
<dbReference type="Gene3D" id="1.10.10.10">
    <property type="entry name" value="Winged helix-like DNA-binding domain superfamily/Winged helix DNA-binding domain"/>
    <property type="match status" value="1"/>
</dbReference>
<evidence type="ECO:0000256" key="2">
    <source>
        <dbReference type="ARBA" id="ARBA00023015"/>
    </source>
</evidence>
<dbReference type="Pfam" id="PF04542">
    <property type="entry name" value="Sigma70_r2"/>
    <property type="match status" value="1"/>
</dbReference>
<evidence type="ECO:0000313" key="7">
    <source>
        <dbReference type="EMBL" id="GHA80197.1"/>
    </source>
</evidence>
<dbReference type="Proteomes" id="UP000646426">
    <property type="component" value="Unassembled WGS sequence"/>
</dbReference>
<comment type="caution">
    <text evidence="7">The sequence shown here is derived from an EMBL/GenBank/DDBJ whole genome shotgun (WGS) entry which is preliminary data.</text>
</comment>
<reference evidence="7" key="1">
    <citation type="journal article" date="2014" name="Int. J. Syst. Evol. Microbiol.">
        <title>Complete genome sequence of Corynebacterium casei LMG S-19264T (=DSM 44701T), isolated from a smear-ripened cheese.</title>
        <authorList>
            <consortium name="US DOE Joint Genome Institute (JGI-PGF)"/>
            <person name="Walter F."/>
            <person name="Albersmeier A."/>
            <person name="Kalinowski J."/>
            <person name="Ruckert C."/>
        </authorList>
    </citation>
    <scope>NUCLEOTIDE SEQUENCE</scope>
    <source>
        <strain evidence="7">KCTC 23077</strain>
    </source>
</reference>
<protein>
    <submittedName>
        <fullName evidence="7">DNA-directed RNA polymerase sigma-70 factor</fullName>
    </submittedName>
</protein>
<dbReference type="InterPro" id="IPR013249">
    <property type="entry name" value="RNA_pol_sigma70_r4_t2"/>
</dbReference>
<proteinExistence type="inferred from homology"/>
<dbReference type="SUPFAM" id="SSF88946">
    <property type="entry name" value="Sigma2 domain of RNA polymerase sigma factors"/>
    <property type="match status" value="1"/>
</dbReference>
<dbReference type="InterPro" id="IPR039425">
    <property type="entry name" value="RNA_pol_sigma-70-like"/>
</dbReference>
<gene>
    <name evidence="7" type="ORF">GCM10007067_17370</name>
</gene>
<dbReference type="RefSeq" id="WP_189455458.1">
    <property type="nucleotide sequence ID" value="NZ_BMYD01000002.1"/>
</dbReference>
<dbReference type="Gene3D" id="1.10.1740.10">
    <property type="match status" value="1"/>
</dbReference>
<keyword evidence="3" id="KW-0731">Sigma factor</keyword>
<dbReference type="PANTHER" id="PTHR43133">
    <property type="entry name" value="RNA POLYMERASE ECF-TYPE SIGMA FACTO"/>
    <property type="match status" value="1"/>
</dbReference>
<evidence type="ECO:0000259" key="6">
    <source>
        <dbReference type="Pfam" id="PF08281"/>
    </source>
</evidence>
<keyword evidence="8" id="KW-1185">Reference proteome</keyword>
<dbReference type="PANTHER" id="PTHR43133:SF45">
    <property type="entry name" value="RNA POLYMERASE ECF-TYPE SIGMA FACTOR"/>
    <property type="match status" value="1"/>
</dbReference>
<evidence type="ECO:0000313" key="8">
    <source>
        <dbReference type="Proteomes" id="UP000646426"/>
    </source>
</evidence>
<dbReference type="Pfam" id="PF08281">
    <property type="entry name" value="Sigma70_r4_2"/>
    <property type="match status" value="1"/>
</dbReference>
<dbReference type="EMBL" id="BMYD01000002">
    <property type="protein sequence ID" value="GHA80197.1"/>
    <property type="molecule type" value="Genomic_DNA"/>
</dbReference>